<sequence length="665" mass="67553">MTMPALRRSLGVAVAGVLLASGAAVLAPLTAPASAGAPDDVSMTAQEPLLDDPRPGRAAIRALGDKLPQAAVRNGLAPAELRALLREQPDAWVDRRGALYYADPAPSPAELAAVPRAAPQPLAALADTFALHSNPSARLTIFLDLDGATVAGTAWNDDAGIPAGDHPAWDPAGNGSTFNDAERSAIQQVWAIVAEDYAPFDVDVTTEDPGVEALLRSDAADTEYGTRVLITPSVAAHEGLCDAVCGGLAYLGTFDEIGPDAQPAWVFPPALSDDPKAVAEAASHEAGHNLGLEHDGKGEEDYYEGHGSWAPVMGAGYVRPVVQWSAGSYAGATEAQDDVAAIAGYLGRRADEASNVLASPSPLPSGTAVITSREDVDVYSLGACAAGVTVTVSPSVVAPNLDVRASLHTADGTERLAVDPPSGPGDGITASNMGATLTVPATADGWVLRVDGVGRGTWANGYDDYGSLGAYTVTSGCGSAPPARVPGAPAAVSATAGNTSARVSWTAPSANGAAITGYRVSAAPGGRSCTTTALTCTVTGLTNGTAYRFTVSATNAAGTGPASAASAAATPRAPVPAATRPARMAVPKVKVKGRKVTLTWAAPATGGAPVTRYVIDLNKGKDKVAKASARKIVLKLKKGSYKVRVAAVNRLGQAPYTAWVTIRVR</sequence>
<evidence type="ECO:0000256" key="1">
    <source>
        <dbReference type="ARBA" id="ARBA00022737"/>
    </source>
</evidence>
<dbReference type="PANTHER" id="PTHR13817:SF73">
    <property type="entry name" value="FIBRONECTIN TYPE-III DOMAIN-CONTAINING PROTEIN"/>
    <property type="match status" value="1"/>
</dbReference>
<evidence type="ECO:0000313" key="7">
    <source>
        <dbReference type="Proteomes" id="UP000663791"/>
    </source>
</evidence>
<dbReference type="Proteomes" id="UP000663791">
    <property type="component" value="Unassembled WGS sequence"/>
</dbReference>
<evidence type="ECO:0000256" key="2">
    <source>
        <dbReference type="ARBA" id="ARBA00023295"/>
    </source>
</evidence>
<evidence type="ECO:0000256" key="4">
    <source>
        <dbReference type="SAM" id="SignalP"/>
    </source>
</evidence>
<name>A0A938Y527_9ACTN</name>
<dbReference type="EMBL" id="JAERTX010000007">
    <property type="protein sequence ID" value="MBM9460173.1"/>
    <property type="molecule type" value="Genomic_DNA"/>
</dbReference>
<dbReference type="PROSITE" id="PS50853">
    <property type="entry name" value="FN3"/>
    <property type="match status" value="2"/>
</dbReference>
<dbReference type="InterPro" id="IPR003961">
    <property type="entry name" value="FN3_dom"/>
</dbReference>
<dbReference type="CDD" id="cd00063">
    <property type="entry name" value="FN3"/>
    <property type="match status" value="2"/>
</dbReference>
<keyword evidence="4" id="KW-0732">Signal</keyword>
<feature type="chain" id="PRO_5038745091" evidence="4">
    <location>
        <begin position="27"/>
        <end position="665"/>
    </location>
</feature>
<dbReference type="GO" id="GO:0008237">
    <property type="term" value="F:metallopeptidase activity"/>
    <property type="evidence" value="ECO:0007669"/>
    <property type="project" value="InterPro"/>
</dbReference>
<keyword evidence="2" id="KW-0378">Hydrolase</keyword>
<keyword evidence="7" id="KW-1185">Reference proteome</keyword>
<dbReference type="AlphaFoldDB" id="A0A938Y527"/>
<dbReference type="InterPro" id="IPR013783">
    <property type="entry name" value="Ig-like_fold"/>
</dbReference>
<keyword evidence="2" id="KW-0326">Glycosidase</keyword>
<dbReference type="GO" id="GO:0000272">
    <property type="term" value="P:polysaccharide catabolic process"/>
    <property type="evidence" value="ECO:0007669"/>
    <property type="project" value="UniProtKB-KW"/>
</dbReference>
<protein>
    <submittedName>
        <fullName evidence="6">Fibronectin type III domain-containing protein</fullName>
    </submittedName>
</protein>
<feature type="domain" description="Fibronectin type-III" evidence="5">
    <location>
        <begin position="580"/>
        <end position="665"/>
    </location>
</feature>
<feature type="domain" description="Fibronectin type-III" evidence="5">
    <location>
        <begin position="485"/>
        <end position="573"/>
    </location>
</feature>
<comment type="caution">
    <text evidence="6">The sequence shown here is derived from an EMBL/GenBank/DDBJ whole genome shotgun (WGS) entry which is preliminary data.</text>
</comment>
<keyword evidence="3" id="KW-0119">Carbohydrate metabolism</keyword>
<dbReference type="InterPro" id="IPR024079">
    <property type="entry name" value="MetalloPept_cat_dom_sf"/>
</dbReference>
<dbReference type="Gene3D" id="3.40.390.10">
    <property type="entry name" value="Collagenase (Catalytic Domain)"/>
    <property type="match status" value="1"/>
</dbReference>
<accession>A0A938Y527</accession>
<proteinExistence type="predicted"/>
<keyword evidence="3" id="KW-0624">Polysaccharide degradation</keyword>
<feature type="signal peptide" evidence="4">
    <location>
        <begin position="1"/>
        <end position="26"/>
    </location>
</feature>
<evidence type="ECO:0000256" key="3">
    <source>
        <dbReference type="ARBA" id="ARBA00023326"/>
    </source>
</evidence>
<evidence type="ECO:0000259" key="5">
    <source>
        <dbReference type="PROSITE" id="PS50853"/>
    </source>
</evidence>
<dbReference type="SUPFAM" id="SSF55486">
    <property type="entry name" value="Metalloproteases ('zincins'), catalytic domain"/>
    <property type="match status" value="1"/>
</dbReference>
<dbReference type="GO" id="GO:0016798">
    <property type="term" value="F:hydrolase activity, acting on glycosyl bonds"/>
    <property type="evidence" value="ECO:0007669"/>
    <property type="project" value="UniProtKB-KW"/>
</dbReference>
<dbReference type="Gene3D" id="2.60.40.10">
    <property type="entry name" value="Immunoglobulins"/>
    <property type="match status" value="2"/>
</dbReference>
<evidence type="ECO:0000313" key="6">
    <source>
        <dbReference type="EMBL" id="MBM9460173.1"/>
    </source>
</evidence>
<dbReference type="PRINTS" id="PR00014">
    <property type="entry name" value="FNTYPEIII"/>
</dbReference>
<organism evidence="6 7">
    <name type="scientific">Nocardioides faecalis</name>
    <dbReference type="NCBI Taxonomy" id="2803858"/>
    <lineage>
        <taxon>Bacteria</taxon>
        <taxon>Bacillati</taxon>
        <taxon>Actinomycetota</taxon>
        <taxon>Actinomycetes</taxon>
        <taxon>Propionibacteriales</taxon>
        <taxon>Nocardioidaceae</taxon>
        <taxon>Nocardioides</taxon>
    </lineage>
</organism>
<dbReference type="PANTHER" id="PTHR13817">
    <property type="entry name" value="TITIN"/>
    <property type="match status" value="1"/>
</dbReference>
<dbReference type="SUPFAM" id="SSF49265">
    <property type="entry name" value="Fibronectin type III"/>
    <property type="match status" value="1"/>
</dbReference>
<dbReference type="InterPro" id="IPR050964">
    <property type="entry name" value="Striated_Muscle_Regulatory"/>
</dbReference>
<dbReference type="Pfam" id="PF00041">
    <property type="entry name" value="fn3"/>
    <property type="match status" value="2"/>
</dbReference>
<gene>
    <name evidence="6" type="ORF">JK386_09680</name>
</gene>
<dbReference type="InterPro" id="IPR036116">
    <property type="entry name" value="FN3_sf"/>
</dbReference>
<dbReference type="SMART" id="SM00060">
    <property type="entry name" value="FN3"/>
    <property type="match status" value="2"/>
</dbReference>
<keyword evidence="1" id="KW-0677">Repeat</keyword>
<reference evidence="6" key="1">
    <citation type="submission" date="2021-01" db="EMBL/GenBank/DDBJ databases">
        <title>Novel species in genus Nocardioides.</title>
        <authorList>
            <person name="Zhang G."/>
        </authorList>
    </citation>
    <scope>NUCLEOTIDE SEQUENCE</scope>
    <source>
        <strain evidence="6">Zg-536</strain>
    </source>
</reference>